<name>A0AAN9Q4K4_CANGL</name>
<evidence type="ECO:0000256" key="2">
    <source>
        <dbReference type="ARBA" id="ARBA00023015"/>
    </source>
</evidence>
<keyword evidence="4" id="KW-0010">Activator</keyword>
<evidence type="ECO:0000256" key="4">
    <source>
        <dbReference type="ARBA" id="ARBA00023159"/>
    </source>
</evidence>
<keyword evidence="5" id="KW-0804">Transcription</keyword>
<comment type="caution">
    <text evidence="8">The sequence shown here is derived from an EMBL/GenBank/DDBJ whole genome shotgun (WGS) entry which is preliminary data.</text>
</comment>
<reference evidence="8 9" key="1">
    <citation type="submission" date="2024-01" db="EMBL/GenBank/DDBJ databases">
        <title>The genomes of 5 underutilized Papilionoideae crops provide insights into root nodulation and disease resistanc.</title>
        <authorList>
            <person name="Jiang F."/>
        </authorList>
    </citation>
    <scope>NUCLEOTIDE SEQUENCE [LARGE SCALE GENOMIC DNA]</scope>
    <source>
        <strain evidence="8">LVBAO_FW01</strain>
        <tissue evidence="8">Leaves</tissue>
    </source>
</reference>
<evidence type="ECO:0000313" key="9">
    <source>
        <dbReference type="Proteomes" id="UP001367508"/>
    </source>
</evidence>
<organism evidence="8 9">
    <name type="scientific">Canavalia gladiata</name>
    <name type="common">Sword bean</name>
    <name type="synonym">Dolichos gladiatus</name>
    <dbReference type="NCBI Taxonomy" id="3824"/>
    <lineage>
        <taxon>Eukaryota</taxon>
        <taxon>Viridiplantae</taxon>
        <taxon>Streptophyta</taxon>
        <taxon>Embryophyta</taxon>
        <taxon>Tracheophyta</taxon>
        <taxon>Spermatophyta</taxon>
        <taxon>Magnoliopsida</taxon>
        <taxon>eudicotyledons</taxon>
        <taxon>Gunneridae</taxon>
        <taxon>Pentapetalae</taxon>
        <taxon>rosids</taxon>
        <taxon>fabids</taxon>
        <taxon>Fabales</taxon>
        <taxon>Fabaceae</taxon>
        <taxon>Papilionoideae</taxon>
        <taxon>50 kb inversion clade</taxon>
        <taxon>NPAAA clade</taxon>
        <taxon>indigoferoid/millettioid clade</taxon>
        <taxon>Phaseoleae</taxon>
        <taxon>Canavalia</taxon>
    </lineage>
</organism>
<evidence type="ECO:0000256" key="6">
    <source>
        <dbReference type="ARBA" id="ARBA00023242"/>
    </source>
</evidence>
<keyword evidence="6" id="KW-0539">Nucleus</keyword>
<dbReference type="GO" id="GO:0043565">
    <property type="term" value="F:sequence-specific DNA binding"/>
    <property type="evidence" value="ECO:0007669"/>
    <property type="project" value="InterPro"/>
</dbReference>
<evidence type="ECO:0000256" key="3">
    <source>
        <dbReference type="ARBA" id="ARBA00023125"/>
    </source>
</evidence>
<dbReference type="PANTHER" id="PTHR45693:SF7">
    <property type="entry name" value="TRANSCRIPTION FACTOR TGA7"/>
    <property type="match status" value="1"/>
</dbReference>
<gene>
    <name evidence="8" type="ORF">VNO77_31288</name>
</gene>
<keyword evidence="3" id="KW-0238">DNA-binding</keyword>
<protein>
    <recommendedName>
        <fullName evidence="7">DOG1 domain-containing protein</fullName>
    </recommendedName>
</protein>
<keyword evidence="9" id="KW-1185">Reference proteome</keyword>
<feature type="domain" description="DOG1" evidence="7">
    <location>
        <begin position="1"/>
        <end position="110"/>
    </location>
</feature>
<comment type="subcellular location">
    <subcellularLocation>
        <location evidence="1">Nucleus</location>
    </subcellularLocation>
</comment>
<dbReference type="GO" id="GO:0005634">
    <property type="term" value="C:nucleus"/>
    <property type="evidence" value="ECO:0007669"/>
    <property type="project" value="UniProtKB-SubCell"/>
</dbReference>
<evidence type="ECO:0000256" key="5">
    <source>
        <dbReference type="ARBA" id="ARBA00023163"/>
    </source>
</evidence>
<dbReference type="Proteomes" id="UP001367508">
    <property type="component" value="Unassembled WGS sequence"/>
</dbReference>
<evidence type="ECO:0000313" key="8">
    <source>
        <dbReference type="EMBL" id="KAK7321094.1"/>
    </source>
</evidence>
<evidence type="ECO:0000256" key="1">
    <source>
        <dbReference type="ARBA" id="ARBA00004123"/>
    </source>
</evidence>
<evidence type="ECO:0000259" key="7">
    <source>
        <dbReference type="PROSITE" id="PS51806"/>
    </source>
</evidence>
<sequence length="110" mass="12447">MPNIIKPQLEPFTGKQLLSISNLSLSCQHAEDALSHGLEKHQQGLVHDIATDPLVVGNFKMDKFKALEAFVNQADYLRRDTLLQMCRILTIGQTAKGLVAMTKYFHHFRI</sequence>
<dbReference type="EMBL" id="JAYMYQ010000007">
    <property type="protein sequence ID" value="KAK7321094.1"/>
    <property type="molecule type" value="Genomic_DNA"/>
</dbReference>
<keyword evidence="2" id="KW-0805">Transcription regulation</keyword>
<dbReference type="InterPro" id="IPR025422">
    <property type="entry name" value="TGA_domain"/>
</dbReference>
<dbReference type="PROSITE" id="PS51806">
    <property type="entry name" value="DOG1"/>
    <property type="match status" value="1"/>
</dbReference>
<dbReference type="PANTHER" id="PTHR45693">
    <property type="entry name" value="TRANSCRIPTION FACTOR TGA9"/>
    <property type="match status" value="1"/>
</dbReference>
<dbReference type="PROSITE" id="PS51257">
    <property type="entry name" value="PROKAR_LIPOPROTEIN"/>
    <property type="match status" value="1"/>
</dbReference>
<accession>A0AAN9Q4K4</accession>
<dbReference type="GO" id="GO:0006351">
    <property type="term" value="P:DNA-templated transcription"/>
    <property type="evidence" value="ECO:0007669"/>
    <property type="project" value="InterPro"/>
</dbReference>
<proteinExistence type="predicted"/>
<dbReference type="AlphaFoldDB" id="A0AAN9Q4K4"/>